<evidence type="ECO:0000313" key="2">
    <source>
        <dbReference type="Proteomes" id="UP000013941"/>
    </source>
</evidence>
<dbReference type="Proteomes" id="UP000013941">
    <property type="component" value="Chromosome"/>
</dbReference>
<name>R4S1V8_PHYAS</name>
<dbReference type="AlphaFoldDB" id="R4S1V8"/>
<dbReference type="HOGENOM" id="CLU_3349196_0_0_14"/>
<keyword evidence="2" id="KW-1185">Reference proteome</keyword>
<dbReference type="EMBL" id="CP002548">
    <property type="protein sequence ID" value="AGL90788.1"/>
    <property type="molecule type" value="Genomic_DNA"/>
</dbReference>
<accession>R4S1V8</accession>
<organism evidence="1 2">
    <name type="scientific">Strawberry lethal yellows phytoplasma (CPA) str. NZSb11</name>
    <dbReference type="NCBI Taxonomy" id="980422"/>
    <lineage>
        <taxon>Bacteria</taxon>
        <taxon>Bacillati</taxon>
        <taxon>Mycoplasmatota</taxon>
        <taxon>Mollicutes</taxon>
        <taxon>Acholeplasmatales</taxon>
        <taxon>Acholeplasmataceae</taxon>
        <taxon>Candidatus Phytoplasma</taxon>
        <taxon>16SrXII (Stolbur group)</taxon>
    </lineage>
</organism>
<gene>
    <name evidence="1" type="ORF">SLY_0873</name>
</gene>
<reference evidence="1 2" key="1">
    <citation type="journal article" date="2013" name="BMC Genomics">
        <title>Comparison of the complete genome sequence of two closely related isolates of 'Candidatus Phytoplasma australiense' reveals genome plasticity.</title>
        <authorList>
            <person name="Andersen M.T."/>
            <person name="Liefting L.W."/>
            <person name="Havukkala I."/>
            <person name="Beever R.E."/>
        </authorList>
    </citation>
    <scope>NUCLEOTIDE SEQUENCE [LARGE SCALE GENOMIC DNA]</scope>
    <source>
        <strain evidence="1 2">NZSb11</strain>
    </source>
</reference>
<dbReference type="KEGG" id="nzs:SLY_0873"/>
<evidence type="ECO:0000313" key="1">
    <source>
        <dbReference type="EMBL" id="AGL90788.1"/>
    </source>
</evidence>
<proteinExistence type="predicted"/>
<sequence length="37" mass="4449">MQMLKTMRQTATCKMKFFSPGNGRYKKTRKKFLCVYP</sequence>
<protein>
    <submittedName>
        <fullName evidence="1">Uncharacterized protein</fullName>
    </submittedName>
</protein>